<sequence length="45" mass="5321">MKFLTLFPSRPGEYSQPDRVEISLMRMLSVSVIRDLIDHQKSHDF</sequence>
<dbReference type="Proteomes" id="UP000576082">
    <property type="component" value="Unassembled WGS sequence"/>
</dbReference>
<dbReference type="AlphaFoldDB" id="A0A7X9P134"/>
<accession>A0A7X9P134</accession>
<reference evidence="1 2" key="1">
    <citation type="submission" date="2020-04" db="EMBL/GenBank/DDBJ databases">
        <title>Flammeovirga sp. SR4, a novel species isolated from seawater.</title>
        <authorList>
            <person name="Wang X."/>
        </authorList>
    </citation>
    <scope>NUCLEOTIDE SEQUENCE [LARGE SCALE GENOMIC DNA]</scope>
    <source>
        <strain evidence="1 2">ATCC 23126</strain>
    </source>
</reference>
<gene>
    <name evidence="1" type="ORF">HHU12_04870</name>
</gene>
<name>A0A7X9P134_9BACT</name>
<dbReference type="EMBL" id="JABANE010000009">
    <property type="protein sequence ID" value="NME67288.1"/>
    <property type="molecule type" value="Genomic_DNA"/>
</dbReference>
<comment type="caution">
    <text evidence="1">The sequence shown here is derived from an EMBL/GenBank/DDBJ whole genome shotgun (WGS) entry which is preliminary data.</text>
</comment>
<evidence type="ECO:0000313" key="1">
    <source>
        <dbReference type="EMBL" id="NME67288.1"/>
    </source>
</evidence>
<proteinExistence type="predicted"/>
<protein>
    <submittedName>
        <fullName evidence="1">Uncharacterized protein</fullName>
    </submittedName>
</protein>
<organism evidence="1 2">
    <name type="scientific">Flammeovirga aprica JL-4</name>
    <dbReference type="NCBI Taxonomy" id="694437"/>
    <lineage>
        <taxon>Bacteria</taxon>
        <taxon>Pseudomonadati</taxon>
        <taxon>Bacteroidota</taxon>
        <taxon>Cytophagia</taxon>
        <taxon>Cytophagales</taxon>
        <taxon>Flammeovirgaceae</taxon>
        <taxon>Flammeovirga</taxon>
    </lineage>
</organism>
<keyword evidence="2" id="KW-1185">Reference proteome</keyword>
<evidence type="ECO:0000313" key="2">
    <source>
        <dbReference type="Proteomes" id="UP000576082"/>
    </source>
</evidence>